<sequence length="142" mass="16646">MTFKYQEYINELSNCPPSDYQHIEMTAYRFIFEENHEQSKNSFLPVLIIKPHRKFNTPQQCCQGYALSLFDTRNHAEQRYNQLIKNRPNISQILGTHLAKGSIDKTDGIASSVDQKGHFSLHEYQHTDLSQKFKIINQLEIN</sequence>
<proteinExistence type="predicted"/>
<dbReference type="AlphaFoldDB" id="A0A073CC98"/>
<evidence type="ECO:0000313" key="2">
    <source>
        <dbReference type="Proteomes" id="UP000027395"/>
    </source>
</evidence>
<reference evidence="1 2" key="1">
    <citation type="journal article" date="2014" name="Appl. Environ. Microbiol.">
        <title>Elucidation of insertion elements encoded on plasmids and in vitro construction of shuttle vectors from the toxic cyanobacterium Planktothrix.</title>
        <authorList>
            <person name="Christiansen G."/>
            <person name="Goesmann A."/>
            <person name="Kurmayer R."/>
        </authorList>
    </citation>
    <scope>NUCLEOTIDE SEQUENCE [LARGE SCALE GENOMIC DNA]</scope>
    <source>
        <strain evidence="1 2">NIVA-CYA 126/8</strain>
    </source>
</reference>
<protein>
    <submittedName>
        <fullName evidence="1">Uncharacterized protein</fullName>
    </submittedName>
</protein>
<keyword evidence="2" id="KW-1185">Reference proteome</keyword>
<gene>
    <name evidence="1" type="ORF">A19Y_0774</name>
</gene>
<dbReference type="eggNOG" id="ENOG502ZN4U">
    <property type="taxonomic scope" value="Bacteria"/>
</dbReference>
<dbReference type="EMBL" id="CM002803">
    <property type="protein sequence ID" value="KEI65934.1"/>
    <property type="molecule type" value="Genomic_DNA"/>
</dbReference>
<organism evidence="1 2">
    <name type="scientific">Planktothrix agardhii (strain NIVA-CYA 126/8)</name>
    <dbReference type="NCBI Taxonomy" id="388467"/>
    <lineage>
        <taxon>Bacteria</taxon>
        <taxon>Bacillati</taxon>
        <taxon>Cyanobacteriota</taxon>
        <taxon>Cyanophyceae</taxon>
        <taxon>Oscillatoriophycideae</taxon>
        <taxon>Oscillatoriales</taxon>
        <taxon>Microcoleaceae</taxon>
        <taxon>Planktothrix</taxon>
    </lineage>
</organism>
<name>A0A073CC98_PLAA1</name>
<accession>A0A073CC98</accession>
<dbReference type="Proteomes" id="UP000027395">
    <property type="component" value="Chromosome"/>
</dbReference>
<dbReference type="RefSeq" id="WP_026786581.1">
    <property type="nucleotide sequence ID" value="NZ_CM002803.1"/>
</dbReference>
<dbReference type="PATRIC" id="fig|388467.6.peg.716"/>
<evidence type="ECO:0000313" key="1">
    <source>
        <dbReference type="EMBL" id="KEI65934.1"/>
    </source>
</evidence>
<dbReference type="HOGENOM" id="CLU_1814030_0_0_3"/>